<dbReference type="EMBL" id="PDNB01000018">
    <property type="protein sequence ID" value="PGH16274.1"/>
    <property type="molecule type" value="Genomic_DNA"/>
</dbReference>
<keyword evidence="2" id="KW-1185">Reference proteome</keyword>
<protein>
    <submittedName>
        <fullName evidence="1">Uncharacterized protein</fullName>
    </submittedName>
</protein>
<reference evidence="1 2" key="1">
    <citation type="submission" date="2017-10" db="EMBL/GenBank/DDBJ databases">
        <title>Comparative genomics in systemic dimorphic fungi from Ajellomycetaceae.</title>
        <authorList>
            <person name="Munoz J.F."/>
            <person name="Mcewen J.G."/>
            <person name="Clay O.K."/>
            <person name="Cuomo C.A."/>
        </authorList>
    </citation>
    <scope>NUCLEOTIDE SEQUENCE [LARGE SCALE GENOMIC DNA]</scope>
    <source>
        <strain evidence="1 2">UAMH5409</strain>
    </source>
</reference>
<organism evidence="1 2">
    <name type="scientific">Helicocarpus griseus UAMH5409</name>
    <dbReference type="NCBI Taxonomy" id="1447875"/>
    <lineage>
        <taxon>Eukaryota</taxon>
        <taxon>Fungi</taxon>
        <taxon>Dikarya</taxon>
        <taxon>Ascomycota</taxon>
        <taxon>Pezizomycotina</taxon>
        <taxon>Eurotiomycetes</taxon>
        <taxon>Eurotiomycetidae</taxon>
        <taxon>Onygenales</taxon>
        <taxon>Ajellomycetaceae</taxon>
        <taxon>Helicocarpus</taxon>
    </lineage>
</organism>
<accession>A0A2B7XWX3</accession>
<name>A0A2B7XWX3_9EURO</name>
<dbReference type="Proteomes" id="UP000223968">
    <property type="component" value="Unassembled WGS sequence"/>
</dbReference>
<comment type="caution">
    <text evidence="1">The sequence shown here is derived from an EMBL/GenBank/DDBJ whole genome shotgun (WGS) entry which is preliminary data.</text>
</comment>
<gene>
    <name evidence="1" type="ORF">AJ79_01813</name>
</gene>
<proteinExistence type="predicted"/>
<dbReference type="OrthoDB" id="416786at2759"/>
<sequence length="153" mass="16136">MQQRASVENAQAFFRQLLAGSTMTSLVSHLTPSTTNVLNSMVVDTIPLVSFKSHGITAATVIKGAWALVLAEINSLQTTLDLLRHVQDQQISSIPHEHLGFQESSTNARIGLRGFASVPLSNTKSPAMGGVGHVSIDGVSQCSPGFICPAPDA</sequence>
<evidence type="ECO:0000313" key="1">
    <source>
        <dbReference type="EMBL" id="PGH16274.1"/>
    </source>
</evidence>
<dbReference type="STRING" id="1447875.A0A2B7XWX3"/>
<dbReference type="AlphaFoldDB" id="A0A2B7XWX3"/>
<evidence type="ECO:0000313" key="2">
    <source>
        <dbReference type="Proteomes" id="UP000223968"/>
    </source>
</evidence>
<dbReference type="SUPFAM" id="SSF52777">
    <property type="entry name" value="CoA-dependent acyltransferases"/>
    <property type="match status" value="1"/>
</dbReference>